<dbReference type="HOGENOM" id="CLU_1473462_0_0_0"/>
<dbReference type="PATRIC" id="fig|1048260.3.peg.1603"/>
<dbReference type="Proteomes" id="UP000006177">
    <property type="component" value="Chromosome"/>
</dbReference>
<evidence type="ECO:0000313" key="1">
    <source>
        <dbReference type="EMBL" id="AFS53700.1"/>
    </source>
</evidence>
<dbReference type="STRING" id="1048260.LFML04_1490"/>
<proteinExistence type="predicted"/>
<evidence type="ECO:0000313" key="2">
    <source>
        <dbReference type="Proteomes" id="UP000006177"/>
    </source>
</evidence>
<accession>J9ZAY6</accession>
<sequence>MSMTCPAKPGFPRKTRLPGGVFLSLLAVCLLLLPSVFLTDTARGAEKHRLHVVKTSPRSPVSGKPVRLWISASPAPTRKNPGHFHLYIDKKMTLMFTMTAPTVMIRIPAQSPGPHQLVFIEANPLTHQPMGNDMSMSGMSDMEMDHSENGGMGQMESDLSSVPRSARLLTMTLVVHSSASRKP</sequence>
<name>J9ZAY6_LEPFM</name>
<reference evidence="1 2" key="1">
    <citation type="journal article" date="2011" name="J. Microbiol.">
        <title>Complete genome of Leptospirillum ferriphilum ML-04 provides insight into its physiology and environmental adaptation.</title>
        <authorList>
            <person name="Mi S."/>
            <person name="Song J."/>
            <person name="Lin J."/>
            <person name="Che Y."/>
            <person name="Zheng H."/>
            <person name="Lin J."/>
        </authorList>
    </citation>
    <scope>NUCLEOTIDE SEQUENCE [LARGE SCALE GENOMIC DNA]</scope>
    <source>
        <strain evidence="1 2">ML-04</strain>
    </source>
</reference>
<gene>
    <name evidence="1" type="ordered locus">LFML04_1490</name>
</gene>
<dbReference type="KEGG" id="lfi:LFML04_1490"/>
<dbReference type="RefSeq" id="WP_014961209.1">
    <property type="nucleotide sequence ID" value="NC_018649.1"/>
</dbReference>
<protein>
    <recommendedName>
        <fullName evidence="3">DUF4399 domain-containing protein</fullName>
    </recommendedName>
</protein>
<organism evidence="1 2">
    <name type="scientific">Leptospirillum ferriphilum (strain ML-04)</name>
    <dbReference type="NCBI Taxonomy" id="1048260"/>
    <lineage>
        <taxon>Bacteria</taxon>
        <taxon>Pseudomonadati</taxon>
        <taxon>Nitrospirota</taxon>
        <taxon>Nitrospiria</taxon>
        <taxon>Nitrospirales</taxon>
        <taxon>Nitrospiraceae</taxon>
        <taxon>Leptospirillum</taxon>
    </lineage>
</organism>
<dbReference type="AlphaFoldDB" id="J9ZAY6"/>
<evidence type="ECO:0008006" key="3">
    <source>
        <dbReference type="Google" id="ProtNLM"/>
    </source>
</evidence>
<dbReference type="EMBL" id="CP002919">
    <property type="protein sequence ID" value="AFS53700.1"/>
    <property type="molecule type" value="Genomic_DNA"/>
</dbReference>